<sequence>MLWFTLQDKDLFLDSQKRCPKPTSRRTLKQSRPRPCSDMLKIKWAISVRTKLVSCQWSNFNQS</sequence>
<reference evidence="1" key="1">
    <citation type="submission" date="2018-02" db="EMBL/GenBank/DDBJ databases">
        <title>Rhizophora mucronata_Transcriptome.</title>
        <authorList>
            <person name="Meera S.P."/>
            <person name="Sreeshan A."/>
            <person name="Augustine A."/>
        </authorList>
    </citation>
    <scope>NUCLEOTIDE SEQUENCE</scope>
    <source>
        <tissue evidence="1">Leaf</tissue>
    </source>
</reference>
<proteinExistence type="predicted"/>
<dbReference type="AlphaFoldDB" id="A0A2P2J4U1"/>
<evidence type="ECO:0000313" key="1">
    <source>
        <dbReference type="EMBL" id="MBW88513.1"/>
    </source>
</evidence>
<name>A0A2P2J4U1_RHIMU</name>
<organism evidence="1">
    <name type="scientific">Rhizophora mucronata</name>
    <name type="common">Asiatic mangrove</name>
    <dbReference type="NCBI Taxonomy" id="61149"/>
    <lineage>
        <taxon>Eukaryota</taxon>
        <taxon>Viridiplantae</taxon>
        <taxon>Streptophyta</taxon>
        <taxon>Embryophyta</taxon>
        <taxon>Tracheophyta</taxon>
        <taxon>Spermatophyta</taxon>
        <taxon>Magnoliopsida</taxon>
        <taxon>eudicotyledons</taxon>
        <taxon>Gunneridae</taxon>
        <taxon>Pentapetalae</taxon>
        <taxon>rosids</taxon>
        <taxon>fabids</taxon>
        <taxon>Malpighiales</taxon>
        <taxon>Rhizophoraceae</taxon>
        <taxon>Rhizophora</taxon>
    </lineage>
</organism>
<dbReference type="EMBL" id="GGEC01008030">
    <property type="protein sequence ID" value="MBW88513.1"/>
    <property type="molecule type" value="Transcribed_RNA"/>
</dbReference>
<accession>A0A2P2J4U1</accession>
<protein>
    <submittedName>
        <fullName evidence="1">Uncharacterized protein</fullName>
    </submittedName>
</protein>